<reference evidence="1" key="1">
    <citation type="submission" date="2017-10" db="EMBL/GenBank/DDBJ databases">
        <authorList>
            <person name="Armitage A.D."/>
            <person name="Barbara D.J."/>
            <person name="Woodhall J.W."/>
            <person name="Sreenivasaprasad S."/>
            <person name="Lane C.R."/>
            <person name="Clarkson J.P."/>
            <person name="Harrison R.J."/>
        </authorList>
    </citation>
    <scope>NUCLEOTIDE SEQUENCE</scope>
    <source>
        <strain evidence="1">FERA 1164</strain>
    </source>
</reference>
<dbReference type="Proteomes" id="UP000292340">
    <property type="component" value="Unassembled WGS sequence"/>
</dbReference>
<name>A0AB37WUI8_9PLEO</name>
<protein>
    <submittedName>
        <fullName evidence="1">Uncharacterized protein</fullName>
    </submittedName>
</protein>
<proteinExistence type="predicted"/>
<accession>A0AB37WUI8</accession>
<organism evidence="1 2">
    <name type="scientific">Alternaria tenuissima</name>
    <dbReference type="NCBI Taxonomy" id="119927"/>
    <lineage>
        <taxon>Eukaryota</taxon>
        <taxon>Fungi</taxon>
        <taxon>Dikarya</taxon>
        <taxon>Ascomycota</taxon>
        <taxon>Pezizomycotina</taxon>
        <taxon>Dothideomycetes</taxon>
        <taxon>Pleosporomycetidae</taxon>
        <taxon>Pleosporales</taxon>
        <taxon>Pleosporineae</taxon>
        <taxon>Pleosporaceae</taxon>
        <taxon>Alternaria</taxon>
        <taxon>Alternaria sect. Alternaria</taxon>
        <taxon>Alternaria alternata complex</taxon>
    </lineage>
</organism>
<dbReference type="EMBL" id="PDXB01000003">
    <property type="protein sequence ID" value="RYN36491.1"/>
    <property type="molecule type" value="Genomic_DNA"/>
</dbReference>
<dbReference type="AlphaFoldDB" id="A0AB37WUI8"/>
<sequence>MPQYFPTVPHQPLQPSTPHRGFKAYFLNNHPVLYTKLRTFSTTYTHPSLCSHTVSAIYTWPLDAILLPKRRPYETPLDRIYVMYHYLIRGDYEVLRNEVQDFFDHKHWHVQSIPDPRDHDPERYAILAAITQYLAHGINRRIMISQGYRKDPIGPWRTAAYHFFHGTKGYLPILEKLDKAPKWAGRVKMVESRLEICQGWTSEVWGGKSSLKFAAKGIVCTEIVECFI</sequence>
<gene>
    <name evidence="1" type="ORF">AA0115_g1689</name>
</gene>
<evidence type="ECO:0000313" key="2">
    <source>
        <dbReference type="Proteomes" id="UP000292340"/>
    </source>
</evidence>
<evidence type="ECO:0000313" key="1">
    <source>
        <dbReference type="EMBL" id="RYN36491.1"/>
    </source>
</evidence>
<reference evidence="1" key="2">
    <citation type="journal article" date="2019" name="bioRxiv">
        <title>Genomics, evolutionary history and diagnostics of the Alternaria alternata species group including apple and Asian pear pathotypes.</title>
        <authorList>
            <person name="Armitage A.D."/>
            <person name="Cockerton H.M."/>
            <person name="Sreenivasaprasad S."/>
            <person name="Woodhall J.W."/>
            <person name="Lane C.R."/>
            <person name="Harrison R.J."/>
            <person name="Clarkson J.P."/>
        </authorList>
    </citation>
    <scope>NUCLEOTIDE SEQUENCE</scope>
    <source>
        <strain evidence="1">FERA 1164</strain>
    </source>
</reference>
<comment type="caution">
    <text evidence="1">The sequence shown here is derived from an EMBL/GenBank/DDBJ whole genome shotgun (WGS) entry which is preliminary data.</text>
</comment>